<dbReference type="CDD" id="cd06978">
    <property type="entry name" value="cupin_EctC"/>
    <property type="match status" value="1"/>
</dbReference>
<evidence type="ECO:0000256" key="4">
    <source>
        <dbReference type="ARBA" id="ARBA00019707"/>
    </source>
</evidence>
<dbReference type="EMBL" id="CP158267">
    <property type="protein sequence ID" value="XDJ79985.1"/>
    <property type="molecule type" value="Genomic_DNA"/>
</dbReference>
<comment type="similarity">
    <text evidence="2 8">Belongs to the ectoine synthase family.</text>
</comment>
<evidence type="ECO:0000313" key="11">
    <source>
        <dbReference type="EMBL" id="XDJ79985.1"/>
    </source>
</evidence>
<protein>
    <recommendedName>
        <fullName evidence="4 8">L-ectoine synthase</fullName>
        <ecNumber evidence="3 8">4.2.1.108</ecNumber>
    </recommendedName>
    <alternativeName>
        <fullName evidence="6 8">N-acetyldiaminobutyrate dehydratase</fullName>
    </alternativeName>
</protein>
<dbReference type="NCBIfam" id="NF009806">
    <property type="entry name" value="PRK13290.1"/>
    <property type="match status" value="1"/>
</dbReference>
<evidence type="ECO:0000313" key="10">
    <source>
        <dbReference type="EMBL" id="XDJ50886.1"/>
    </source>
</evidence>
<reference evidence="9" key="1">
    <citation type="submission" date="2024-05" db="EMBL/GenBank/DDBJ databases">
        <authorList>
            <person name="Luo Y.-C."/>
            <person name="Nicholds J."/>
            <person name="Mortimer T."/>
            <person name="Maboni G."/>
        </authorList>
    </citation>
    <scope>NUCLEOTIDE SEQUENCE</scope>
    <source>
        <strain evidence="11">141555</strain>
        <strain evidence="10">151108</strain>
        <strain evidence="9">151836</strain>
    </source>
</reference>
<dbReference type="EMBL" id="CP158254">
    <property type="protein sequence ID" value="XDJ48429.1"/>
    <property type="molecule type" value="Genomic_DNA"/>
</dbReference>
<dbReference type="Pfam" id="PF06339">
    <property type="entry name" value="Ectoine_synth"/>
    <property type="match status" value="1"/>
</dbReference>
<name>A0AB39D2Z2_9BURK</name>
<dbReference type="InterPro" id="IPR011051">
    <property type="entry name" value="RmlC_Cupin_sf"/>
</dbReference>
<dbReference type="EC" id="4.2.1.108" evidence="3 8"/>
<comment type="function">
    <text evidence="8">Catalyzes the circularization of gamma-N-acetyl-alpha,gamma-diaminobutyric acid (ADABA) to ectoine (1,4,5,6-tetrahydro-2-methyl-4-pyrimidine carboxylic acid), which is an excellent osmoprotectant.</text>
</comment>
<dbReference type="AlphaFoldDB" id="A0AB39D2Z2"/>
<proteinExistence type="inferred from homology"/>
<dbReference type="PANTHER" id="PTHR39289">
    <property type="match status" value="1"/>
</dbReference>
<dbReference type="Gene3D" id="2.60.120.10">
    <property type="entry name" value="Jelly Rolls"/>
    <property type="match status" value="1"/>
</dbReference>
<dbReference type="GO" id="GO:0019491">
    <property type="term" value="P:ectoine biosynthetic process"/>
    <property type="evidence" value="ECO:0007669"/>
    <property type="project" value="UniProtKB-UniRule"/>
</dbReference>
<dbReference type="HAMAP" id="MF_01255">
    <property type="entry name" value="Ectoine_synth"/>
    <property type="match status" value="1"/>
</dbReference>
<dbReference type="SUPFAM" id="SSF51182">
    <property type="entry name" value="RmlC-like cupins"/>
    <property type="match status" value="1"/>
</dbReference>
<evidence type="ECO:0000313" key="9">
    <source>
        <dbReference type="EMBL" id="XDJ48429.1"/>
    </source>
</evidence>
<organism evidence="9">
    <name type="scientific">Castellaniella ginsengisoli</name>
    <dbReference type="NCBI Taxonomy" id="546114"/>
    <lineage>
        <taxon>Bacteria</taxon>
        <taxon>Pseudomonadati</taxon>
        <taxon>Pseudomonadota</taxon>
        <taxon>Betaproteobacteria</taxon>
        <taxon>Burkholderiales</taxon>
        <taxon>Alcaligenaceae</taxon>
        <taxon>Castellaniella</taxon>
    </lineage>
</organism>
<comment type="catalytic activity">
    <reaction evidence="7 8">
        <text>(2S)-4-acetamido-2-aminobutanoate = L-ectoine + H2O</text>
        <dbReference type="Rhea" id="RHEA:17281"/>
        <dbReference type="ChEBI" id="CHEBI:15377"/>
        <dbReference type="ChEBI" id="CHEBI:58515"/>
        <dbReference type="ChEBI" id="CHEBI:58929"/>
        <dbReference type="EC" id="4.2.1.108"/>
    </reaction>
</comment>
<dbReference type="GO" id="GO:0033990">
    <property type="term" value="F:ectoine synthase activity"/>
    <property type="evidence" value="ECO:0007669"/>
    <property type="project" value="UniProtKB-EC"/>
</dbReference>
<sequence>MIVRNVKDVIGTDQEIVTENWVSRRVLLSKDGMGFSFHETVIFPGTETHIHYQNHLEAVWCIEGDGEIETIADGRRFALVPGVVYALDQHDEHWLRGGREPLRVICVFNPPLTGREVHDDSGVYPLERREVGSAA</sequence>
<evidence type="ECO:0000256" key="7">
    <source>
        <dbReference type="ARBA" id="ARBA00048714"/>
    </source>
</evidence>
<accession>A0AB39D2Z2</accession>
<dbReference type="PANTHER" id="PTHR39289:SF1">
    <property type="entry name" value="L-ECTOINE SYNTHASE"/>
    <property type="match status" value="1"/>
</dbReference>
<gene>
    <name evidence="8" type="primary">ectC</name>
    <name evidence="9" type="ORF">ABRZ04_05020</name>
    <name evidence="11" type="ORF">ABRZ07_00255</name>
    <name evidence="10" type="ORF">ABRZ09_03240</name>
</gene>
<keyword evidence="5 8" id="KW-0456">Lyase</keyword>
<comment type="pathway">
    <text evidence="1 8">Amine and polyamine biosynthesis; ectoine biosynthesis; L-ectoine from L-aspartate 4-semialdehyde: step 3/3.</text>
</comment>
<dbReference type="EMBL" id="CP158255">
    <property type="protein sequence ID" value="XDJ50886.1"/>
    <property type="molecule type" value="Genomic_DNA"/>
</dbReference>
<evidence type="ECO:0000256" key="3">
    <source>
        <dbReference type="ARBA" id="ARBA00013192"/>
    </source>
</evidence>
<evidence type="ECO:0000256" key="8">
    <source>
        <dbReference type="HAMAP-Rule" id="MF_01255"/>
    </source>
</evidence>
<evidence type="ECO:0000256" key="6">
    <source>
        <dbReference type="ARBA" id="ARBA00033271"/>
    </source>
</evidence>
<dbReference type="InterPro" id="IPR010462">
    <property type="entry name" value="Ectoine_synth"/>
</dbReference>
<dbReference type="InterPro" id="IPR014710">
    <property type="entry name" value="RmlC-like_jellyroll"/>
</dbReference>
<evidence type="ECO:0000256" key="5">
    <source>
        <dbReference type="ARBA" id="ARBA00023239"/>
    </source>
</evidence>
<dbReference type="RefSeq" id="WP_368640552.1">
    <property type="nucleotide sequence ID" value="NZ_CP158254.1"/>
</dbReference>
<evidence type="ECO:0000256" key="1">
    <source>
        <dbReference type="ARBA" id="ARBA00005181"/>
    </source>
</evidence>
<evidence type="ECO:0000256" key="2">
    <source>
        <dbReference type="ARBA" id="ARBA00009637"/>
    </source>
</evidence>